<accession>A0A1H6IZA3</accession>
<evidence type="ECO:0000256" key="4">
    <source>
        <dbReference type="RuleBase" id="RU003704"/>
    </source>
</evidence>
<evidence type="ECO:0000256" key="2">
    <source>
        <dbReference type="ARBA" id="ARBA00022679"/>
    </source>
</evidence>
<dbReference type="PRINTS" id="PR00990">
    <property type="entry name" value="RIBOKINASE"/>
</dbReference>
<dbReference type="PANTHER" id="PTHR10584:SF166">
    <property type="entry name" value="RIBOKINASE"/>
    <property type="match status" value="1"/>
</dbReference>
<dbReference type="AlphaFoldDB" id="A0A1H6IZA3"/>
<keyword evidence="3 4" id="KW-0418">Kinase</keyword>
<sequence length="383" mass="39554">MTRNADGPADHVSEAPRALCAGHVNWDVTMQVERLPEPDGERPIDHLRQAGGGSAANVATGLSGFGVRAELFGSVGDDDPGTLTLRELDRTGVDCDPVSVREGRQTSVKYLIVDAGGEVMVLSASGANEAYTAADLPAARLADLDHLHLTGQDPKVATELARTAADHGAAVSFDPGRRIGDRGYTSAFEHVDVLLVNRREAATLEESGFDSTATDAPILVVKLGSEGAAVRDPTAGAIDIVGDADAVDTTGTVDTADRDLCRAPAFPVDPVDTTGAGDAFAAGFIAACFESARGREPEIGNELAGDVDAGDSTDLGGSNRGIPGTTAPHLRDADLAYALRIGNAAGALATREYGARTTLTWDRIDAFIADHDLGTRAGSDSPT</sequence>
<keyword evidence="2 4" id="KW-0808">Transferase</keyword>
<keyword evidence="7" id="KW-1185">Reference proteome</keyword>
<feature type="domain" description="Carbohydrate kinase PfkB" evidence="5">
    <location>
        <begin position="18"/>
        <end position="254"/>
    </location>
</feature>
<dbReference type="Proteomes" id="UP000199215">
    <property type="component" value="Unassembled WGS sequence"/>
</dbReference>
<evidence type="ECO:0000313" key="6">
    <source>
        <dbReference type="EMBL" id="SEH51918.1"/>
    </source>
</evidence>
<dbReference type="RefSeq" id="WP_245710120.1">
    <property type="nucleotide sequence ID" value="NZ_FNWU01000004.1"/>
</dbReference>
<dbReference type="EMBL" id="FNWU01000004">
    <property type="protein sequence ID" value="SEH51918.1"/>
    <property type="molecule type" value="Genomic_DNA"/>
</dbReference>
<dbReference type="SUPFAM" id="SSF53613">
    <property type="entry name" value="Ribokinase-like"/>
    <property type="match status" value="1"/>
</dbReference>
<gene>
    <name evidence="6" type="ORF">SAMN05192561_10472</name>
</gene>
<dbReference type="PANTHER" id="PTHR10584">
    <property type="entry name" value="SUGAR KINASE"/>
    <property type="match status" value="1"/>
</dbReference>
<dbReference type="GO" id="GO:0006796">
    <property type="term" value="P:phosphate-containing compound metabolic process"/>
    <property type="evidence" value="ECO:0007669"/>
    <property type="project" value="UniProtKB-ARBA"/>
</dbReference>
<evidence type="ECO:0000256" key="1">
    <source>
        <dbReference type="ARBA" id="ARBA00010688"/>
    </source>
</evidence>
<dbReference type="InterPro" id="IPR029056">
    <property type="entry name" value="Ribokinase-like"/>
</dbReference>
<dbReference type="STRING" id="1267564.SAMN05192561_10472"/>
<dbReference type="GO" id="GO:0016301">
    <property type="term" value="F:kinase activity"/>
    <property type="evidence" value="ECO:0007669"/>
    <property type="project" value="UniProtKB-KW"/>
</dbReference>
<evidence type="ECO:0000259" key="5">
    <source>
        <dbReference type="Pfam" id="PF00294"/>
    </source>
</evidence>
<evidence type="ECO:0000256" key="3">
    <source>
        <dbReference type="ARBA" id="ARBA00022777"/>
    </source>
</evidence>
<dbReference type="InterPro" id="IPR002139">
    <property type="entry name" value="Ribo/fructo_kinase"/>
</dbReference>
<comment type="similarity">
    <text evidence="1 4">Belongs to the carbohydrate kinase PfkB family.</text>
</comment>
<organism evidence="6 7">
    <name type="scientific">Halopenitus malekzadehii</name>
    <dbReference type="NCBI Taxonomy" id="1267564"/>
    <lineage>
        <taxon>Archaea</taxon>
        <taxon>Methanobacteriati</taxon>
        <taxon>Methanobacteriota</taxon>
        <taxon>Stenosarchaea group</taxon>
        <taxon>Halobacteria</taxon>
        <taxon>Halobacteriales</taxon>
        <taxon>Haloferacaceae</taxon>
        <taxon>Halopenitus</taxon>
    </lineage>
</organism>
<dbReference type="Pfam" id="PF00294">
    <property type="entry name" value="PfkB"/>
    <property type="match status" value="2"/>
</dbReference>
<reference evidence="6 7" key="1">
    <citation type="submission" date="2016-10" db="EMBL/GenBank/DDBJ databases">
        <authorList>
            <person name="de Groot N.N."/>
        </authorList>
    </citation>
    <scope>NUCLEOTIDE SEQUENCE [LARGE SCALE GENOMIC DNA]</scope>
    <source>
        <strain evidence="6 7">IBRC-M10418</strain>
    </source>
</reference>
<dbReference type="InterPro" id="IPR011611">
    <property type="entry name" value="PfkB_dom"/>
</dbReference>
<dbReference type="Gene3D" id="3.40.1190.20">
    <property type="match status" value="1"/>
</dbReference>
<dbReference type="PROSITE" id="PS00584">
    <property type="entry name" value="PFKB_KINASES_2"/>
    <property type="match status" value="1"/>
</dbReference>
<feature type="domain" description="Carbohydrate kinase PfkB" evidence="5">
    <location>
        <begin position="260"/>
        <end position="291"/>
    </location>
</feature>
<evidence type="ECO:0000313" key="7">
    <source>
        <dbReference type="Proteomes" id="UP000199215"/>
    </source>
</evidence>
<protein>
    <submittedName>
        <fullName evidence="6">Ribokinase</fullName>
    </submittedName>
</protein>
<dbReference type="InterPro" id="IPR002173">
    <property type="entry name" value="Carboh/pur_kinase_PfkB_CS"/>
</dbReference>
<proteinExistence type="inferred from homology"/>
<name>A0A1H6IZA3_9EURY</name>